<dbReference type="InterPro" id="IPR007685">
    <property type="entry name" value="RelA_SpoT"/>
</dbReference>
<evidence type="ECO:0000256" key="1">
    <source>
        <dbReference type="ARBA" id="ARBA00004976"/>
    </source>
</evidence>
<dbReference type="Proteomes" id="UP000644115">
    <property type="component" value="Unassembled WGS sequence"/>
</dbReference>
<dbReference type="Pfam" id="PF04607">
    <property type="entry name" value="RelA_SpoT"/>
    <property type="match status" value="1"/>
</dbReference>
<evidence type="ECO:0000259" key="2">
    <source>
        <dbReference type="SMART" id="SM00954"/>
    </source>
</evidence>
<sequence>MILEKNETFTVTEAMIPPQMSVTIDDAREAVRIFADLRMRYQGAIKEISTKLEVLDNEFSVKHDYNPIHHMTSRIKSVDSIFEKIKRKGWPMEMESVYKVMDFAGVRVICNYLEDIYRVEDSLLRQDDIKLLKRKDYIKNPKESGYRSLHLVIEVPIFLSDRTYHMPVEIQIRTVAMDTWASLEHELKYKRMEEMPEHVAQELKDCAKMMAELDDTMQSIHKML</sequence>
<dbReference type="SUPFAM" id="SSF81301">
    <property type="entry name" value="Nucleotidyltransferase"/>
    <property type="match status" value="1"/>
</dbReference>
<dbReference type="AlphaFoldDB" id="A0A923NGL1"/>
<dbReference type="PANTHER" id="PTHR47837:SF2">
    <property type="entry name" value="GTP PYROPHOSPHOKINASE YWAC"/>
    <property type="match status" value="1"/>
</dbReference>
<dbReference type="PANTHER" id="PTHR47837">
    <property type="entry name" value="GTP PYROPHOSPHOKINASE YJBM"/>
    <property type="match status" value="1"/>
</dbReference>
<reference evidence="3" key="1">
    <citation type="submission" date="2020-08" db="EMBL/GenBank/DDBJ databases">
        <authorList>
            <person name="Liu C."/>
            <person name="Sun Q."/>
        </authorList>
    </citation>
    <scope>NUCLEOTIDE SEQUENCE</scope>
    <source>
        <strain evidence="3">BX16</strain>
    </source>
</reference>
<dbReference type="RefSeq" id="WP_177265509.1">
    <property type="nucleotide sequence ID" value="NZ_JACRWC010000111.1"/>
</dbReference>
<comment type="caution">
    <text evidence="3">The sequence shown here is derived from an EMBL/GenBank/DDBJ whole genome shotgun (WGS) entry which is preliminary data.</text>
</comment>
<gene>
    <name evidence="3" type="ORF">H8876_09470</name>
</gene>
<dbReference type="CDD" id="cd05399">
    <property type="entry name" value="NT_Rel-Spo_like"/>
    <property type="match status" value="1"/>
</dbReference>
<dbReference type="Gene3D" id="3.30.460.10">
    <property type="entry name" value="Beta Polymerase, domain 2"/>
    <property type="match status" value="1"/>
</dbReference>
<dbReference type="InterPro" id="IPR043519">
    <property type="entry name" value="NT_sf"/>
</dbReference>
<organism evidence="3 4">
    <name type="scientific">Lentihominibacter faecis</name>
    <dbReference type="NCBI Taxonomy" id="2764712"/>
    <lineage>
        <taxon>Bacteria</taxon>
        <taxon>Bacillati</taxon>
        <taxon>Bacillota</taxon>
        <taxon>Clostridia</taxon>
        <taxon>Peptostreptococcales</taxon>
        <taxon>Anaerovoracaceae</taxon>
        <taxon>Lentihominibacter</taxon>
    </lineage>
</organism>
<dbReference type="EMBL" id="JACRWC010000111">
    <property type="protein sequence ID" value="MBC6000227.1"/>
    <property type="molecule type" value="Genomic_DNA"/>
</dbReference>
<feature type="domain" description="RelA/SpoT" evidence="2">
    <location>
        <begin position="73"/>
        <end position="195"/>
    </location>
</feature>
<dbReference type="GO" id="GO:0015969">
    <property type="term" value="P:guanosine tetraphosphate metabolic process"/>
    <property type="evidence" value="ECO:0007669"/>
    <property type="project" value="InterPro"/>
</dbReference>
<keyword evidence="4" id="KW-1185">Reference proteome</keyword>
<accession>A0A923NGL1</accession>
<evidence type="ECO:0000313" key="4">
    <source>
        <dbReference type="Proteomes" id="UP000644115"/>
    </source>
</evidence>
<proteinExistence type="predicted"/>
<name>A0A923NGL1_9FIRM</name>
<dbReference type="InterPro" id="IPR052366">
    <property type="entry name" value="GTP_Pyrophosphokinase"/>
</dbReference>
<dbReference type="Gene3D" id="1.10.287.860">
    <property type="entry name" value="Nucleotidyltransferase"/>
    <property type="match status" value="1"/>
</dbReference>
<evidence type="ECO:0000313" key="3">
    <source>
        <dbReference type="EMBL" id="MBC6000227.1"/>
    </source>
</evidence>
<protein>
    <submittedName>
        <fullName evidence="3">GTP pyrophosphokinase family protein</fullName>
    </submittedName>
</protein>
<comment type="pathway">
    <text evidence="1">Purine metabolism; ppGpp biosynthesis; ppGpp from GTP: step 1/2.</text>
</comment>
<dbReference type="SMART" id="SM00954">
    <property type="entry name" value="RelA_SpoT"/>
    <property type="match status" value="1"/>
</dbReference>